<reference evidence="2" key="1">
    <citation type="submission" date="2023-07" db="EMBL/GenBank/DDBJ databases">
        <authorList>
            <person name="Stuckert A."/>
        </authorList>
    </citation>
    <scope>NUCLEOTIDE SEQUENCE</scope>
</reference>
<comment type="caution">
    <text evidence="2">The sequence shown here is derived from an EMBL/GenBank/DDBJ whole genome shotgun (WGS) entry which is preliminary data.</text>
</comment>
<protein>
    <submittedName>
        <fullName evidence="2">Uncharacterized protein</fullName>
    </submittedName>
</protein>
<name>A0ABN9MGV6_9NEOB</name>
<dbReference type="Proteomes" id="UP001176940">
    <property type="component" value="Unassembled WGS sequence"/>
</dbReference>
<sequence>MTVTIQRRESFRLQIRVSVRANAELTLTLSPGFTSAVISPYLAPTRGPRIPIIPLWRLGCRHVIDLLITGDSDTTPHLSPLVICPPGSQEEETPQLRDGR</sequence>
<evidence type="ECO:0000313" key="2">
    <source>
        <dbReference type="EMBL" id="CAJ0966023.1"/>
    </source>
</evidence>
<gene>
    <name evidence="2" type="ORF">RIMI_LOCUS20849058</name>
</gene>
<keyword evidence="3" id="KW-1185">Reference proteome</keyword>
<evidence type="ECO:0000256" key="1">
    <source>
        <dbReference type="SAM" id="MobiDB-lite"/>
    </source>
</evidence>
<organism evidence="2 3">
    <name type="scientific">Ranitomeya imitator</name>
    <name type="common">mimic poison frog</name>
    <dbReference type="NCBI Taxonomy" id="111125"/>
    <lineage>
        <taxon>Eukaryota</taxon>
        <taxon>Metazoa</taxon>
        <taxon>Chordata</taxon>
        <taxon>Craniata</taxon>
        <taxon>Vertebrata</taxon>
        <taxon>Euteleostomi</taxon>
        <taxon>Amphibia</taxon>
        <taxon>Batrachia</taxon>
        <taxon>Anura</taxon>
        <taxon>Neobatrachia</taxon>
        <taxon>Hyloidea</taxon>
        <taxon>Dendrobatidae</taxon>
        <taxon>Dendrobatinae</taxon>
        <taxon>Ranitomeya</taxon>
    </lineage>
</organism>
<accession>A0ABN9MGV6</accession>
<dbReference type="EMBL" id="CAUEEQ010071299">
    <property type="protein sequence ID" value="CAJ0966023.1"/>
    <property type="molecule type" value="Genomic_DNA"/>
</dbReference>
<evidence type="ECO:0000313" key="3">
    <source>
        <dbReference type="Proteomes" id="UP001176940"/>
    </source>
</evidence>
<feature type="region of interest" description="Disordered" evidence="1">
    <location>
        <begin position="78"/>
        <end position="100"/>
    </location>
</feature>
<proteinExistence type="predicted"/>